<dbReference type="AlphaFoldDB" id="A0A7W6EAK7"/>
<keyword evidence="5 9" id="KW-0012">Acyltransferase</keyword>
<keyword evidence="7" id="KW-0812">Transmembrane</keyword>
<keyword evidence="10" id="KW-1185">Reference proteome</keyword>
<protein>
    <submittedName>
        <fullName evidence="9">1-acyl-sn-glycerol-3-phosphate acyltransferase</fullName>
        <ecNumber evidence="9">2.3.1.51</ecNumber>
    </submittedName>
</protein>
<dbReference type="GO" id="GO:0003841">
    <property type="term" value="F:1-acylglycerol-3-phosphate O-acyltransferase activity"/>
    <property type="evidence" value="ECO:0007669"/>
    <property type="project" value="UniProtKB-EC"/>
</dbReference>
<comment type="pathway">
    <text evidence="1">Lipid metabolism.</text>
</comment>
<dbReference type="Proteomes" id="UP000542776">
    <property type="component" value="Unassembled WGS sequence"/>
</dbReference>
<dbReference type="CDD" id="cd07989">
    <property type="entry name" value="LPLAT_AGPAT-like"/>
    <property type="match status" value="1"/>
</dbReference>
<feature type="transmembrane region" description="Helical" evidence="7">
    <location>
        <begin position="37"/>
        <end position="59"/>
    </location>
</feature>
<organism evidence="9 10">
    <name type="scientific">Aureimonas pseudogalii</name>
    <dbReference type="NCBI Taxonomy" id="1744844"/>
    <lineage>
        <taxon>Bacteria</taxon>
        <taxon>Pseudomonadati</taxon>
        <taxon>Pseudomonadota</taxon>
        <taxon>Alphaproteobacteria</taxon>
        <taxon>Hyphomicrobiales</taxon>
        <taxon>Aurantimonadaceae</taxon>
        <taxon>Aureimonas</taxon>
    </lineage>
</organism>
<keyword evidence="7" id="KW-1133">Transmembrane helix</keyword>
<name>A0A7W6EAK7_9HYPH</name>
<evidence type="ECO:0000256" key="1">
    <source>
        <dbReference type="ARBA" id="ARBA00005189"/>
    </source>
</evidence>
<sequence length="293" mass="31212">MALVDAPGEGTSGHRPAGPFADASATSGRAVVAGLRIAAVAIILGLMTLALWPLQAVAIRRGWPLARRLPHLWHRVAVRTVGLRVHVRGVPAVGRPLLMAANHQSWADIVALGSVLPLSFIAKSDVRDWPGFGLLARLQRTVFVEREARGRTGAQADEIGERLTAGDAMVLFAEGTTSDGNRVLPFKTALFGAAQASLRRSGVEAVLVQPVSIAYTRANGIAMGRFGRPLAAWPGDVTLLPHLASFLREGAVDVEIAFGEPIRFEPSSDRKAVARRCEREVATLLAQSLAQPL</sequence>
<evidence type="ECO:0000313" key="10">
    <source>
        <dbReference type="Proteomes" id="UP000542776"/>
    </source>
</evidence>
<keyword evidence="2" id="KW-0444">Lipid biosynthesis</keyword>
<dbReference type="InterPro" id="IPR002123">
    <property type="entry name" value="Plipid/glycerol_acylTrfase"/>
</dbReference>
<dbReference type="EMBL" id="JACIEK010000002">
    <property type="protein sequence ID" value="MBB3997795.1"/>
    <property type="molecule type" value="Genomic_DNA"/>
</dbReference>
<reference evidence="9 10" key="1">
    <citation type="submission" date="2020-08" db="EMBL/GenBank/DDBJ databases">
        <title>Genomic Encyclopedia of Type Strains, Phase IV (KMG-IV): sequencing the most valuable type-strain genomes for metagenomic binning, comparative biology and taxonomic classification.</title>
        <authorList>
            <person name="Goeker M."/>
        </authorList>
    </citation>
    <scope>NUCLEOTIDE SEQUENCE [LARGE SCALE GENOMIC DNA]</scope>
    <source>
        <strain evidence="9 10">DSM 102238</strain>
    </source>
</reference>
<dbReference type="PANTHER" id="PTHR10434:SF64">
    <property type="entry name" value="1-ACYL-SN-GLYCEROL-3-PHOSPHATE ACYLTRANSFERASE-RELATED"/>
    <property type="match status" value="1"/>
</dbReference>
<keyword evidence="3 9" id="KW-0808">Transferase</keyword>
<keyword evidence="7" id="KW-0472">Membrane</keyword>
<evidence type="ECO:0000256" key="6">
    <source>
        <dbReference type="SAM" id="MobiDB-lite"/>
    </source>
</evidence>
<dbReference type="PANTHER" id="PTHR10434">
    <property type="entry name" value="1-ACYL-SN-GLYCEROL-3-PHOSPHATE ACYLTRANSFERASE"/>
    <property type="match status" value="1"/>
</dbReference>
<dbReference type="GO" id="GO:0006654">
    <property type="term" value="P:phosphatidic acid biosynthetic process"/>
    <property type="evidence" value="ECO:0007669"/>
    <property type="project" value="TreeGrafter"/>
</dbReference>
<feature type="region of interest" description="Disordered" evidence="6">
    <location>
        <begin position="1"/>
        <end position="20"/>
    </location>
</feature>
<feature type="domain" description="Phospholipid/glycerol acyltransferase" evidence="8">
    <location>
        <begin position="97"/>
        <end position="216"/>
    </location>
</feature>
<evidence type="ECO:0000256" key="2">
    <source>
        <dbReference type="ARBA" id="ARBA00022516"/>
    </source>
</evidence>
<keyword evidence="4" id="KW-0443">Lipid metabolism</keyword>
<comment type="caution">
    <text evidence="9">The sequence shown here is derived from an EMBL/GenBank/DDBJ whole genome shotgun (WGS) entry which is preliminary data.</text>
</comment>
<evidence type="ECO:0000313" key="9">
    <source>
        <dbReference type="EMBL" id="MBB3997795.1"/>
    </source>
</evidence>
<evidence type="ECO:0000256" key="7">
    <source>
        <dbReference type="SAM" id="Phobius"/>
    </source>
</evidence>
<evidence type="ECO:0000256" key="5">
    <source>
        <dbReference type="ARBA" id="ARBA00023315"/>
    </source>
</evidence>
<dbReference type="Pfam" id="PF01553">
    <property type="entry name" value="Acyltransferase"/>
    <property type="match status" value="1"/>
</dbReference>
<evidence type="ECO:0000259" key="8">
    <source>
        <dbReference type="SMART" id="SM00563"/>
    </source>
</evidence>
<dbReference type="EC" id="2.3.1.51" evidence="9"/>
<dbReference type="SMART" id="SM00563">
    <property type="entry name" value="PlsC"/>
    <property type="match status" value="1"/>
</dbReference>
<gene>
    <name evidence="9" type="ORF">GGR04_001631</name>
</gene>
<evidence type="ECO:0000256" key="4">
    <source>
        <dbReference type="ARBA" id="ARBA00023098"/>
    </source>
</evidence>
<evidence type="ECO:0000256" key="3">
    <source>
        <dbReference type="ARBA" id="ARBA00022679"/>
    </source>
</evidence>
<accession>A0A7W6EAK7</accession>
<proteinExistence type="predicted"/>
<dbReference type="SUPFAM" id="SSF69593">
    <property type="entry name" value="Glycerol-3-phosphate (1)-acyltransferase"/>
    <property type="match status" value="1"/>
</dbReference>